<dbReference type="Proteomes" id="UP000663823">
    <property type="component" value="Unassembled WGS sequence"/>
</dbReference>
<dbReference type="CDD" id="cd00037">
    <property type="entry name" value="CLECT"/>
    <property type="match status" value="1"/>
</dbReference>
<sequence length="629" mass="72677">MSSYWTSSARKRIPFSTSSVYDDLPDAYDVVIIFHSAEDLPKMNIVRYANPYFVAKIDHQISFTIYDKDDEKIIGNYIGEFEVLNIINYQAPSDGHIIVSSSGQDNGRFHLSIHSKKSSNESQQLPRYTFDGPCRYSRHDSLAVDRFAMSNTDCIHSTWTIQLRRISFFFPSDERQQWNRQYKSAQDIFDKETQQIKPRLYNYIIDDDTWQFIETSIRFSTDSTIVWCFNEPCIDDSLCSKQNLQCHFGHCLCPLDQFWAGYIKHCIPCPTGWINLIVFCIYYEHQMMDWLSAQTTCRHMIDSTNETSRLLEINNLDEYYYIQKYIKQILTDDQMKTEVNSSKGILSSTIAFIGSLGLRSSPTKWIYHWGNNSSKTYESTSPMWCKEKHWDLILYPAEPAWEQHETINRTFQALKRWDDSSDTCLVSLLSTNIEPFLCESGRLNNQSIIFISSTIISIISSTTRKQTIISNQSSLSTSQQLLTSFSSRTTSSKLNLTNGESILKNKRFLFIIIGIIGIVMQKKKKSSKDLKSIEKKSLSSSKINKKHTEDLQSNDSFDSNLTAESTTQKTLKSKRIFTDNQSLKSSISNSSKITKADLWDQMESSLFSSTSRDPIKHQSSYQETKLLQY</sequence>
<comment type="caution">
    <text evidence="2">The sequence shown here is derived from an EMBL/GenBank/DDBJ whole genome shotgun (WGS) entry which is preliminary data.</text>
</comment>
<feature type="region of interest" description="Disordered" evidence="1">
    <location>
        <begin position="607"/>
        <end position="629"/>
    </location>
</feature>
<protein>
    <recommendedName>
        <fullName evidence="4">C-type lectin domain-containing protein</fullName>
    </recommendedName>
</protein>
<reference evidence="2" key="1">
    <citation type="submission" date="2021-02" db="EMBL/GenBank/DDBJ databases">
        <authorList>
            <person name="Nowell W R."/>
        </authorList>
    </citation>
    <scope>NUCLEOTIDE SEQUENCE</scope>
</reference>
<dbReference type="AlphaFoldDB" id="A0A818ISW1"/>
<dbReference type="EMBL" id="CAJOAX010000155">
    <property type="protein sequence ID" value="CAF3524584.1"/>
    <property type="molecule type" value="Genomic_DNA"/>
</dbReference>
<name>A0A818ISW1_9BILA</name>
<accession>A0A818ISW1</accession>
<evidence type="ECO:0000313" key="2">
    <source>
        <dbReference type="EMBL" id="CAF3524584.1"/>
    </source>
</evidence>
<proteinExistence type="predicted"/>
<gene>
    <name evidence="2" type="ORF">OTI717_LOCUS2990</name>
</gene>
<dbReference type="InterPro" id="IPR016186">
    <property type="entry name" value="C-type_lectin-like/link_sf"/>
</dbReference>
<organism evidence="2 3">
    <name type="scientific">Rotaria sordida</name>
    <dbReference type="NCBI Taxonomy" id="392033"/>
    <lineage>
        <taxon>Eukaryota</taxon>
        <taxon>Metazoa</taxon>
        <taxon>Spiralia</taxon>
        <taxon>Gnathifera</taxon>
        <taxon>Rotifera</taxon>
        <taxon>Eurotatoria</taxon>
        <taxon>Bdelloidea</taxon>
        <taxon>Philodinida</taxon>
        <taxon>Philodinidae</taxon>
        <taxon>Rotaria</taxon>
    </lineage>
</organism>
<evidence type="ECO:0000313" key="3">
    <source>
        <dbReference type="Proteomes" id="UP000663823"/>
    </source>
</evidence>
<dbReference type="Gene3D" id="3.10.100.10">
    <property type="entry name" value="Mannose-Binding Protein A, subunit A"/>
    <property type="match status" value="1"/>
</dbReference>
<dbReference type="InterPro" id="IPR016187">
    <property type="entry name" value="CTDL_fold"/>
</dbReference>
<evidence type="ECO:0000256" key="1">
    <source>
        <dbReference type="SAM" id="MobiDB-lite"/>
    </source>
</evidence>
<evidence type="ECO:0008006" key="4">
    <source>
        <dbReference type="Google" id="ProtNLM"/>
    </source>
</evidence>
<dbReference type="SUPFAM" id="SSF56436">
    <property type="entry name" value="C-type lectin-like"/>
    <property type="match status" value="1"/>
</dbReference>